<dbReference type="Proteomes" id="UP000657385">
    <property type="component" value="Unassembled WGS sequence"/>
</dbReference>
<protein>
    <submittedName>
        <fullName evidence="1">Uncharacterized protein</fullName>
    </submittedName>
</protein>
<dbReference type="EMBL" id="JADPRT010000003">
    <property type="protein sequence ID" value="MBF9068250.1"/>
    <property type="molecule type" value="Genomic_DNA"/>
</dbReference>
<comment type="caution">
    <text evidence="1">The sequence shown here is derived from an EMBL/GenBank/DDBJ whole genome shotgun (WGS) entry which is preliminary data.</text>
</comment>
<proteinExistence type="predicted"/>
<name>A0A931B7C5_9ACTN</name>
<evidence type="ECO:0000313" key="1">
    <source>
        <dbReference type="EMBL" id="MBF9068250.1"/>
    </source>
</evidence>
<gene>
    <name evidence="1" type="ORF">I2501_09395</name>
</gene>
<organism evidence="1 2">
    <name type="scientific">Streptacidiphilus fuscans</name>
    <dbReference type="NCBI Taxonomy" id="2789292"/>
    <lineage>
        <taxon>Bacteria</taxon>
        <taxon>Bacillati</taxon>
        <taxon>Actinomycetota</taxon>
        <taxon>Actinomycetes</taxon>
        <taxon>Kitasatosporales</taxon>
        <taxon>Streptomycetaceae</taxon>
        <taxon>Streptacidiphilus</taxon>
    </lineage>
</organism>
<accession>A0A931B7C5</accession>
<evidence type="ECO:0000313" key="2">
    <source>
        <dbReference type="Proteomes" id="UP000657385"/>
    </source>
</evidence>
<sequence>MYLAIVTLVPGAATPRQPIDEQVLVDVLWTRVTPTDRIEHISTAVSADVIELGFYVHAENRREADRAARSIGDRACGTVPVLREWRPAPGARDQ</sequence>
<reference evidence="1" key="1">
    <citation type="submission" date="2020-11" db="EMBL/GenBank/DDBJ databases">
        <title>Isolation and identification of active actinomycetes.</title>
        <authorList>
            <person name="Yu B."/>
        </authorList>
    </citation>
    <scope>NUCLEOTIDE SEQUENCE</scope>
    <source>
        <strain evidence="1">NEAU-YB345</strain>
    </source>
</reference>
<dbReference type="AlphaFoldDB" id="A0A931B7C5"/>
<keyword evidence="2" id="KW-1185">Reference proteome</keyword>
<dbReference type="RefSeq" id="WP_196193395.1">
    <property type="nucleotide sequence ID" value="NZ_JADPRT010000003.1"/>
</dbReference>